<feature type="domain" description="Tyr recombinase" evidence="4">
    <location>
        <begin position="96"/>
        <end position="291"/>
    </location>
</feature>
<dbReference type="Gene3D" id="1.10.443.10">
    <property type="entry name" value="Intergrase catalytic core"/>
    <property type="match status" value="1"/>
</dbReference>
<keyword evidence="1" id="KW-0159">Chromosome partition</keyword>
<proteinExistence type="predicted"/>
<evidence type="ECO:0000256" key="3">
    <source>
        <dbReference type="ARBA" id="ARBA00023172"/>
    </source>
</evidence>
<dbReference type="InterPro" id="IPR050090">
    <property type="entry name" value="Tyrosine_recombinase_XerCD"/>
</dbReference>
<dbReference type="Pfam" id="PF00589">
    <property type="entry name" value="Phage_integrase"/>
    <property type="match status" value="1"/>
</dbReference>
<dbReference type="Proteomes" id="UP000318349">
    <property type="component" value="Unassembled WGS sequence"/>
</dbReference>
<dbReference type="AlphaFoldDB" id="A0A557SFD8"/>
<keyword evidence="2" id="KW-0229">DNA integration</keyword>
<dbReference type="InterPro" id="IPR002104">
    <property type="entry name" value="Integrase_catalytic"/>
</dbReference>
<organism evidence="5 6">
    <name type="scientific">Denitromonas halophila</name>
    <dbReference type="NCBI Taxonomy" id="1629404"/>
    <lineage>
        <taxon>Bacteria</taxon>
        <taxon>Pseudomonadati</taxon>
        <taxon>Pseudomonadota</taxon>
        <taxon>Betaproteobacteria</taxon>
        <taxon>Rhodocyclales</taxon>
        <taxon>Zoogloeaceae</taxon>
        <taxon>Denitromonas</taxon>
    </lineage>
</organism>
<dbReference type="InterPro" id="IPR013762">
    <property type="entry name" value="Integrase-like_cat_sf"/>
</dbReference>
<dbReference type="GO" id="GO:0007059">
    <property type="term" value="P:chromosome segregation"/>
    <property type="evidence" value="ECO:0007669"/>
    <property type="project" value="UniProtKB-KW"/>
</dbReference>
<dbReference type="PANTHER" id="PTHR30349">
    <property type="entry name" value="PHAGE INTEGRASE-RELATED"/>
    <property type="match status" value="1"/>
</dbReference>
<evidence type="ECO:0000313" key="5">
    <source>
        <dbReference type="EMBL" id="TVO76136.1"/>
    </source>
</evidence>
<accession>A0A557SFD8</accession>
<protein>
    <submittedName>
        <fullName evidence="5">Tyrosine-type recombinase/integrase</fullName>
    </submittedName>
</protein>
<evidence type="ECO:0000313" key="6">
    <source>
        <dbReference type="Proteomes" id="UP000318349"/>
    </source>
</evidence>
<sequence length="302" mass="34479">MLAQAVESYLAVRRACGFELKCQGKLLRSFAAFSEACGQNHVCSETAVQWAGSARSLQQRARRLGDVIRLARYAHAEDRRHEVPHPIFGSERGPRPVPYILSEDDIERLVQAASQSGYRTLRRSTYSTLFALLACTGLRVSEAIRLRYEDITPDGLVIRNSKFRKSRFVPLHETARVGLEQYLERRRPYAPFDDHVFVSLRRKPLRLVDVDYAFRTAARKIGLPCHPQRPRPTPHSLRHTFAVRALETCPDGRDRITKHMLALSTYLGHGKVSDTYWYLQATPQLMRNIAEHCESWVAGAQP</sequence>
<evidence type="ECO:0000256" key="2">
    <source>
        <dbReference type="ARBA" id="ARBA00022908"/>
    </source>
</evidence>
<dbReference type="InterPro" id="IPR011010">
    <property type="entry name" value="DNA_brk_join_enz"/>
</dbReference>
<dbReference type="SUPFAM" id="SSF56349">
    <property type="entry name" value="DNA breaking-rejoining enzymes"/>
    <property type="match status" value="1"/>
</dbReference>
<dbReference type="GO" id="GO:0006310">
    <property type="term" value="P:DNA recombination"/>
    <property type="evidence" value="ECO:0007669"/>
    <property type="project" value="UniProtKB-KW"/>
</dbReference>
<keyword evidence="3" id="KW-0233">DNA recombination</keyword>
<gene>
    <name evidence="5" type="ORF">FHP89_11830</name>
</gene>
<evidence type="ECO:0000259" key="4">
    <source>
        <dbReference type="PROSITE" id="PS51898"/>
    </source>
</evidence>
<evidence type="ECO:0000256" key="1">
    <source>
        <dbReference type="ARBA" id="ARBA00022829"/>
    </source>
</evidence>
<dbReference type="PANTHER" id="PTHR30349:SF81">
    <property type="entry name" value="TYROSINE RECOMBINASE XERC"/>
    <property type="match status" value="1"/>
</dbReference>
<comment type="caution">
    <text evidence="5">The sequence shown here is derived from an EMBL/GenBank/DDBJ whole genome shotgun (WGS) entry which is preliminary data.</text>
</comment>
<dbReference type="GO" id="GO:0003677">
    <property type="term" value="F:DNA binding"/>
    <property type="evidence" value="ECO:0007669"/>
    <property type="project" value="InterPro"/>
</dbReference>
<dbReference type="PROSITE" id="PS51898">
    <property type="entry name" value="TYR_RECOMBINASE"/>
    <property type="match status" value="1"/>
</dbReference>
<reference evidence="5 6" key="1">
    <citation type="submission" date="2019-07" db="EMBL/GenBank/DDBJ databases">
        <title>The pathways for chlorine oxyanion respiration interact through the shared metabolite chlorate.</title>
        <authorList>
            <person name="Barnum T.P."/>
            <person name="Cheng Y."/>
            <person name="Hill K.A."/>
            <person name="Lucas L.N."/>
            <person name="Carlson H.K."/>
            <person name="Coates J.D."/>
        </authorList>
    </citation>
    <scope>NUCLEOTIDE SEQUENCE [LARGE SCALE GENOMIC DNA]</scope>
    <source>
        <strain evidence="5 6">SFB-1</strain>
    </source>
</reference>
<dbReference type="GO" id="GO:0015074">
    <property type="term" value="P:DNA integration"/>
    <property type="evidence" value="ECO:0007669"/>
    <property type="project" value="UniProtKB-KW"/>
</dbReference>
<dbReference type="EMBL" id="VMNI01000010">
    <property type="protein sequence ID" value="TVO76136.1"/>
    <property type="molecule type" value="Genomic_DNA"/>
</dbReference>
<name>A0A557SFD8_9RHOO</name>